<gene>
    <name evidence="9" type="ORF">QBC47DRAFT_343920</name>
</gene>
<feature type="signal peptide" evidence="8">
    <location>
        <begin position="1"/>
        <end position="22"/>
    </location>
</feature>
<dbReference type="InterPro" id="IPR008947">
    <property type="entry name" value="PLipase_C/P1_nuclease_dom_sf"/>
</dbReference>
<keyword evidence="4" id="KW-0255">Endonuclease</keyword>
<dbReference type="SUPFAM" id="SSF48537">
    <property type="entry name" value="Phospholipase C/P1 nuclease"/>
    <property type="match status" value="1"/>
</dbReference>
<name>A0AAJ0FBV6_9PEZI</name>
<dbReference type="EMBL" id="MU839833">
    <property type="protein sequence ID" value="KAK1755550.1"/>
    <property type="molecule type" value="Genomic_DNA"/>
</dbReference>
<dbReference type="GO" id="GO:0006308">
    <property type="term" value="P:DNA catabolic process"/>
    <property type="evidence" value="ECO:0007669"/>
    <property type="project" value="InterPro"/>
</dbReference>
<dbReference type="GO" id="GO:0016788">
    <property type="term" value="F:hydrolase activity, acting on ester bonds"/>
    <property type="evidence" value="ECO:0007669"/>
    <property type="project" value="InterPro"/>
</dbReference>
<dbReference type="Pfam" id="PF02265">
    <property type="entry name" value="S1-P1_nuclease"/>
    <property type="match status" value="1"/>
</dbReference>
<keyword evidence="2" id="KW-0540">Nuclease</keyword>
<comment type="caution">
    <text evidence="9">The sequence shown here is derived from an EMBL/GenBank/DDBJ whole genome shotgun (WGS) entry which is preliminary data.</text>
</comment>
<protein>
    <submittedName>
        <fullName evidence="9">S1/P1 nuclease</fullName>
    </submittedName>
</protein>
<evidence type="ECO:0000256" key="4">
    <source>
        <dbReference type="ARBA" id="ARBA00022759"/>
    </source>
</evidence>
<evidence type="ECO:0000256" key="3">
    <source>
        <dbReference type="ARBA" id="ARBA00022723"/>
    </source>
</evidence>
<dbReference type="PANTHER" id="PTHR33146">
    <property type="entry name" value="ENDONUCLEASE 4"/>
    <property type="match status" value="1"/>
</dbReference>
<evidence type="ECO:0000256" key="5">
    <source>
        <dbReference type="ARBA" id="ARBA00022801"/>
    </source>
</evidence>
<sequence>MYLTIPTLLSLVVVVAPPVVLAWDSLGHQTVGFLAQKYFTAQANATFNALLGIGDDGEGGFDIGDAAAWADTIRDPGNLPWSKGWHFINPKADDPEHGVCSLVYPSDCPAGNCIVSAIANQTSLVLSGGEGMVKKNATMFLLHLIGDLHQPLHASGFKLGGNAVRPVCFGQGCGESVNFTSLHGVWDGGIARRIRGLEFRPGREADERERREDKEAARAWAGEIYGKRGGEMGKEGVCDVLGSDECVLRWARESNGLVCTHVLKRGERYVLEHDLAGEYYEENWRVVEDRIAKAGWRLAGWMNAVARVLGKSNGGRGDL</sequence>
<evidence type="ECO:0000256" key="8">
    <source>
        <dbReference type="SAM" id="SignalP"/>
    </source>
</evidence>
<keyword evidence="3" id="KW-0479">Metal-binding</keyword>
<evidence type="ECO:0000256" key="7">
    <source>
        <dbReference type="ARBA" id="ARBA00023180"/>
    </source>
</evidence>
<dbReference type="GO" id="GO:0046872">
    <property type="term" value="F:metal ion binding"/>
    <property type="evidence" value="ECO:0007669"/>
    <property type="project" value="UniProtKB-KW"/>
</dbReference>
<evidence type="ECO:0000256" key="1">
    <source>
        <dbReference type="ARBA" id="ARBA00009547"/>
    </source>
</evidence>
<dbReference type="PANTHER" id="PTHR33146:SF26">
    <property type="entry name" value="ENDONUCLEASE 4"/>
    <property type="match status" value="1"/>
</dbReference>
<evidence type="ECO:0000256" key="2">
    <source>
        <dbReference type="ARBA" id="ARBA00022722"/>
    </source>
</evidence>
<organism evidence="9 10">
    <name type="scientific">Echria macrotheca</name>
    <dbReference type="NCBI Taxonomy" id="438768"/>
    <lineage>
        <taxon>Eukaryota</taxon>
        <taxon>Fungi</taxon>
        <taxon>Dikarya</taxon>
        <taxon>Ascomycota</taxon>
        <taxon>Pezizomycotina</taxon>
        <taxon>Sordariomycetes</taxon>
        <taxon>Sordariomycetidae</taxon>
        <taxon>Sordariales</taxon>
        <taxon>Schizotheciaceae</taxon>
        <taxon>Echria</taxon>
    </lineage>
</organism>
<dbReference type="Proteomes" id="UP001239445">
    <property type="component" value="Unassembled WGS sequence"/>
</dbReference>
<dbReference type="InterPro" id="IPR003154">
    <property type="entry name" value="S1/P1nuclease"/>
</dbReference>
<evidence type="ECO:0000313" key="9">
    <source>
        <dbReference type="EMBL" id="KAK1755550.1"/>
    </source>
</evidence>
<dbReference type="Gene3D" id="1.10.575.10">
    <property type="entry name" value="P1 Nuclease"/>
    <property type="match status" value="1"/>
</dbReference>
<keyword evidence="8" id="KW-0732">Signal</keyword>
<proteinExistence type="inferred from homology"/>
<evidence type="ECO:0000256" key="6">
    <source>
        <dbReference type="ARBA" id="ARBA00023157"/>
    </source>
</evidence>
<accession>A0AAJ0FBV6</accession>
<keyword evidence="7" id="KW-0325">Glycoprotein</keyword>
<dbReference type="AlphaFoldDB" id="A0AAJ0FBV6"/>
<keyword evidence="5" id="KW-0378">Hydrolase</keyword>
<keyword evidence="10" id="KW-1185">Reference proteome</keyword>
<reference evidence="9" key="1">
    <citation type="submission" date="2023-06" db="EMBL/GenBank/DDBJ databases">
        <title>Genome-scale phylogeny and comparative genomics of the fungal order Sordariales.</title>
        <authorList>
            <consortium name="Lawrence Berkeley National Laboratory"/>
            <person name="Hensen N."/>
            <person name="Bonometti L."/>
            <person name="Westerberg I."/>
            <person name="Brannstrom I.O."/>
            <person name="Guillou S."/>
            <person name="Cros-Aarteil S."/>
            <person name="Calhoun S."/>
            <person name="Haridas S."/>
            <person name="Kuo A."/>
            <person name="Mondo S."/>
            <person name="Pangilinan J."/>
            <person name="Riley R."/>
            <person name="Labutti K."/>
            <person name="Andreopoulos B."/>
            <person name="Lipzen A."/>
            <person name="Chen C."/>
            <person name="Yanf M."/>
            <person name="Daum C."/>
            <person name="Ng V."/>
            <person name="Clum A."/>
            <person name="Steindorff A."/>
            <person name="Ohm R."/>
            <person name="Martin F."/>
            <person name="Silar P."/>
            <person name="Natvig D."/>
            <person name="Lalanne C."/>
            <person name="Gautier V."/>
            <person name="Ament-Velasquez S.L."/>
            <person name="Kruys A."/>
            <person name="Hutchinson M.I."/>
            <person name="Powell A.J."/>
            <person name="Barry K."/>
            <person name="Miller A.N."/>
            <person name="Grigoriev I.V."/>
            <person name="Debuchy R."/>
            <person name="Gladieux P."/>
            <person name="Thoren M.H."/>
            <person name="Johannesson H."/>
        </authorList>
    </citation>
    <scope>NUCLEOTIDE SEQUENCE</scope>
    <source>
        <strain evidence="9">PSN4</strain>
    </source>
</reference>
<keyword evidence="6" id="KW-1015">Disulfide bond</keyword>
<evidence type="ECO:0000313" key="10">
    <source>
        <dbReference type="Proteomes" id="UP001239445"/>
    </source>
</evidence>
<dbReference type="GO" id="GO:0004519">
    <property type="term" value="F:endonuclease activity"/>
    <property type="evidence" value="ECO:0007669"/>
    <property type="project" value="UniProtKB-KW"/>
</dbReference>
<dbReference type="CDD" id="cd11010">
    <property type="entry name" value="S1-P1_nuclease"/>
    <property type="match status" value="1"/>
</dbReference>
<comment type="similarity">
    <text evidence="1">Belongs to the nuclease type I family.</text>
</comment>
<feature type="chain" id="PRO_5042517187" evidence="8">
    <location>
        <begin position="23"/>
        <end position="319"/>
    </location>
</feature>
<dbReference type="GO" id="GO:0003676">
    <property type="term" value="F:nucleic acid binding"/>
    <property type="evidence" value="ECO:0007669"/>
    <property type="project" value="InterPro"/>
</dbReference>